<dbReference type="Proteomes" id="UP001212263">
    <property type="component" value="Unassembled WGS sequence"/>
</dbReference>
<protein>
    <submittedName>
        <fullName evidence="7">DUF255 domain-containing protein</fullName>
    </submittedName>
    <submittedName>
        <fullName evidence="6">Thioredoxin fold domain-containing protein</fullName>
    </submittedName>
</protein>
<dbReference type="PROSITE" id="PS00194">
    <property type="entry name" value="THIOREDOXIN_1"/>
    <property type="match status" value="2"/>
</dbReference>
<evidence type="ECO:0000256" key="2">
    <source>
        <dbReference type="ARBA" id="ARBA00022748"/>
    </source>
</evidence>
<evidence type="ECO:0000313" key="8">
    <source>
        <dbReference type="Proteomes" id="UP000284243"/>
    </source>
</evidence>
<dbReference type="GO" id="GO:0017004">
    <property type="term" value="P:cytochrome complex assembly"/>
    <property type="evidence" value="ECO:0007669"/>
    <property type="project" value="UniProtKB-KW"/>
</dbReference>
<dbReference type="EMBL" id="JAQMRD010000013">
    <property type="protein sequence ID" value="MDB9223582.1"/>
    <property type="molecule type" value="Genomic_DNA"/>
</dbReference>
<keyword evidence="3" id="KW-1015">Disulfide bond</keyword>
<feature type="domain" description="Thioredoxin" evidence="5">
    <location>
        <begin position="577"/>
        <end position="720"/>
    </location>
</feature>
<evidence type="ECO:0000259" key="5">
    <source>
        <dbReference type="PROSITE" id="PS51352"/>
    </source>
</evidence>
<evidence type="ECO:0000256" key="4">
    <source>
        <dbReference type="ARBA" id="ARBA00023284"/>
    </source>
</evidence>
<reference evidence="7 8" key="1">
    <citation type="submission" date="2018-08" db="EMBL/GenBank/DDBJ databases">
        <title>A genome reference for cultivated species of the human gut microbiota.</title>
        <authorList>
            <person name="Zou Y."/>
            <person name="Xue W."/>
            <person name="Luo G."/>
        </authorList>
    </citation>
    <scope>NUCLEOTIDE SEQUENCE [LARGE SCALE GENOMIC DNA]</scope>
    <source>
        <strain evidence="7 8">AF16-14</strain>
    </source>
</reference>
<evidence type="ECO:0000313" key="6">
    <source>
        <dbReference type="EMBL" id="MDB9223582.1"/>
    </source>
</evidence>
<dbReference type="InterPro" id="IPR050553">
    <property type="entry name" value="Thioredoxin_ResA/DsbE_sf"/>
</dbReference>
<comment type="caution">
    <text evidence="7">The sequence shown here is derived from an EMBL/GenBank/DDBJ whole genome shotgun (WGS) entry which is preliminary data.</text>
</comment>
<dbReference type="GO" id="GO:0016491">
    <property type="term" value="F:oxidoreductase activity"/>
    <property type="evidence" value="ECO:0007669"/>
    <property type="project" value="InterPro"/>
</dbReference>
<dbReference type="RefSeq" id="WP_087394817.1">
    <property type="nucleotide sequence ID" value="NZ_JADNDE010000039.1"/>
</dbReference>
<dbReference type="AlphaFoldDB" id="A0A1Y3Y8N4"/>
<dbReference type="Gene3D" id="3.40.30.10">
    <property type="entry name" value="Glutaredoxin"/>
    <property type="match status" value="2"/>
</dbReference>
<dbReference type="Pfam" id="PF08534">
    <property type="entry name" value="Redoxin"/>
    <property type="match status" value="1"/>
</dbReference>
<dbReference type="CDD" id="cd02947">
    <property type="entry name" value="TRX_family"/>
    <property type="match status" value="1"/>
</dbReference>
<gene>
    <name evidence="7" type="ORF">DWW57_15500</name>
    <name evidence="6" type="ORF">PN645_11255</name>
</gene>
<dbReference type="InterPro" id="IPR017937">
    <property type="entry name" value="Thioredoxin_CS"/>
</dbReference>
<dbReference type="Proteomes" id="UP000284243">
    <property type="component" value="Unassembled WGS sequence"/>
</dbReference>
<dbReference type="PANTHER" id="PTHR42852:SF6">
    <property type="entry name" value="THIOL:DISULFIDE INTERCHANGE PROTEIN DSBE"/>
    <property type="match status" value="1"/>
</dbReference>
<dbReference type="PANTHER" id="PTHR42852">
    <property type="entry name" value="THIOL:DISULFIDE INTERCHANGE PROTEIN DSBE"/>
    <property type="match status" value="1"/>
</dbReference>
<comment type="subcellular location">
    <subcellularLocation>
        <location evidence="1">Cell envelope</location>
    </subcellularLocation>
</comment>
<dbReference type="InterPro" id="IPR013766">
    <property type="entry name" value="Thioredoxin_domain"/>
</dbReference>
<organism evidence="7 8">
    <name type="scientific">Odoribacter splanchnicus</name>
    <dbReference type="NCBI Taxonomy" id="28118"/>
    <lineage>
        <taxon>Bacteria</taxon>
        <taxon>Pseudomonadati</taxon>
        <taxon>Bacteroidota</taxon>
        <taxon>Bacteroidia</taxon>
        <taxon>Bacteroidales</taxon>
        <taxon>Odoribacteraceae</taxon>
        <taxon>Odoribacter</taxon>
    </lineage>
</organism>
<feature type="domain" description="Thioredoxin" evidence="5">
    <location>
        <begin position="8"/>
        <end position="136"/>
    </location>
</feature>
<dbReference type="InterPro" id="IPR036249">
    <property type="entry name" value="Thioredoxin-like_sf"/>
</dbReference>
<keyword evidence="4" id="KW-0676">Redox-active center</keyword>
<dbReference type="GO" id="GO:0030313">
    <property type="term" value="C:cell envelope"/>
    <property type="evidence" value="ECO:0007669"/>
    <property type="project" value="UniProtKB-SubCell"/>
</dbReference>
<accession>A0A1Y3Y8N4</accession>
<dbReference type="InterPro" id="IPR013740">
    <property type="entry name" value="Redoxin"/>
</dbReference>
<evidence type="ECO:0000256" key="3">
    <source>
        <dbReference type="ARBA" id="ARBA00023157"/>
    </source>
</evidence>
<name>A0A1Y3Y8N4_9BACT</name>
<reference evidence="6" key="2">
    <citation type="submission" date="2023-01" db="EMBL/GenBank/DDBJ databases">
        <title>Human gut microbiome strain richness.</title>
        <authorList>
            <person name="Chen-Liaw A."/>
        </authorList>
    </citation>
    <scope>NUCLEOTIDE SEQUENCE</scope>
    <source>
        <strain evidence="6">RTP21484st1_B7_RTP21484_190118</strain>
    </source>
</reference>
<proteinExistence type="predicted"/>
<evidence type="ECO:0000313" key="7">
    <source>
        <dbReference type="EMBL" id="RGU54594.1"/>
    </source>
</evidence>
<sequence>MNKKVIIWMAGILLLPLWVCAQGVNFRPLSYTEAIELAAKENKMVFIDFYTTWCGPCKRMSKEVFPQQEVGEYFNRTFISLKLDAEKENGLELAKKYAVKAFPTFVVLSPDGTEVFRTSGYRPADEFVEKIRKGIDPRWSPAGLTKRYEKGERTPQLVDDYATLLLEQGKTNEGFGVINDYFNRLSARKKVKPENFFLYERYTLNFDDPKAQYVFDNREQFVRANGKEIVDKLLYSWLRIRLIPYFSLRSPEPVTAEGLQKLKTDIEQVKLTHTRAMPDLLAIADVRMGGNVREYLEICKEKFPVLEDQDRFLILLDLEVVMTESQEVKQLAVDLLRSNMQVADEFHQRILRMKMLELEGKKDFTLQAEIDAVEKGKVIVMGWTPQGMLQDTFDFTDHRIRLNMAARDTSRLTLKLLCEELACPAPRLGTYYPNVSLMVVPGEYAVMKIRAEKGKVPEVDWIRGGTVAYDYWRLYYEQVDPAEAAYRQLTMTNMLEGGDIRDYKEEFDAYMQANKQTIMAFVRANPRSYISLMNLLEHYNWFDENEAERIYDQLPQELQGTAYGKILKRKLDAGRPYRPGTIAPDFVKKDMNGKDVSLKKLKGKYVLLDFWGSWCGPCRASHPHLKELHKKYSGKVVFVNVADENVKDLEQAKKLWKQAVKEDGMTWTQILNNEGKEEQDLLKLYNITSFPTKILIDPEGKVVARLVGATADPEEFLKAL</sequence>
<dbReference type="InterPro" id="IPR012336">
    <property type="entry name" value="Thioredoxin-like_fold"/>
</dbReference>
<keyword evidence="2" id="KW-0201">Cytochrome c-type biogenesis</keyword>
<dbReference type="CDD" id="cd02966">
    <property type="entry name" value="TlpA_like_family"/>
    <property type="match status" value="1"/>
</dbReference>
<evidence type="ECO:0000256" key="1">
    <source>
        <dbReference type="ARBA" id="ARBA00004196"/>
    </source>
</evidence>
<dbReference type="PROSITE" id="PS51352">
    <property type="entry name" value="THIOREDOXIN_2"/>
    <property type="match status" value="2"/>
</dbReference>
<dbReference type="SUPFAM" id="SSF52833">
    <property type="entry name" value="Thioredoxin-like"/>
    <property type="match status" value="2"/>
</dbReference>
<dbReference type="Pfam" id="PF13098">
    <property type="entry name" value="Thioredoxin_2"/>
    <property type="match status" value="1"/>
</dbReference>
<dbReference type="EMBL" id="QRYC01000028">
    <property type="protein sequence ID" value="RGU54594.1"/>
    <property type="molecule type" value="Genomic_DNA"/>
</dbReference>